<dbReference type="EMBL" id="VXAB01008099">
    <property type="protein sequence ID" value="NXJ10893.1"/>
    <property type="molecule type" value="Genomic_DNA"/>
</dbReference>
<evidence type="ECO:0000256" key="2">
    <source>
        <dbReference type="ARBA" id="ARBA00022490"/>
    </source>
</evidence>
<evidence type="ECO:0000256" key="5">
    <source>
        <dbReference type="SAM" id="Coils"/>
    </source>
</evidence>
<organism evidence="6 7">
    <name type="scientific">Odontophorus gujanensis</name>
    <name type="common">marbled wood quail</name>
    <dbReference type="NCBI Taxonomy" id="886794"/>
    <lineage>
        <taxon>Eukaryota</taxon>
        <taxon>Metazoa</taxon>
        <taxon>Chordata</taxon>
        <taxon>Craniata</taxon>
        <taxon>Vertebrata</taxon>
        <taxon>Euteleostomi</taxon>
        <taxon>Archelosauria</taxon>
        <taxon>Archosauria</taxon>
        <taxon>Dinosauria</taxon>
        <taxon>Saurischia</taxon>
        <taxon>Theropoda</taxon>
        <taxon>Coelurosauria</taxon>
        <taxon>Aves</taxon>
        <taxon>Neognathae</taxon>
        <taxon>Galloanserae</taxon>
        <taxon>Galliformes</taxon>
        <taxon>Odontophoridae</taxon>
        <taxon>Odontophorus</taxon>
    </lineage>
</organism>
<evidence type="ECO:0000256" key="4">
    <source>
        <dbReference type="ARBA" id="ARBA00038123"/>
    </source>
</evidence>
<dbReference type="GO" id="GO:0005814">
    <property type="term" value="C:centriole"/>
    <property type="evidence" value="ECO:0007669"/>
    <property type="project" value="UniProtKB-SubCell"/>
</dbReference>
<comment type="subcellular location">
    <subcellularLocation>
        <location evidence="1">Cytoplasm</location>
        <location evidence="1">Cytoskeleton</location>
        <location evidence="1">Microtubule organizing center</location>
        <location evidence="1">Centrosome</location>
        <location evidence="1">Centriole</location>
    </subcellularLocation>
</comment>
<keyword evidence="2" id="KW-0963">Cytoplasm</keyword>
<feature type="coiled-coil region" evidence="5">
    <location>
        <begin position="346"/>
        <end position="513"/>
    </location>
</feature>
<feature type="non-terminal residue" evidence="6">
    <location>
        <position position="894"/>
    </location>
</feature>
<gene>
    <name evidence="6" type="primary">Tsga10</name>
    <name evidence="6" type="ORF">ODOGUJ_R00245</name>
</gene>
<feature type="coiled-coil region" evidence="5">
    <location>
        <begin position="252"/>
        <end position="296"/>
    </location>
</feature>
<dbReference type="Proteomes" id="UP000522663">
    <property type="component" value="Unassembled WGS sequence"/>
</dbReference>
<protein>
    <submittedName>
        <fullName evidence="6">TSG10 protein</fullName>
    </submittedName>
</protein>
<feature type="coiled-coil region" evidence="5">
    <location>
        <begin position="44"/>
        <end position="93"/>
    </location>
</feature>
<comment type="caution">
    <text evidence="6">The sequence shown here is derived from an EMBL/GenBank/DDBJ whole genome shotgun (WGS) entry which is preliminary data.</text>
</comment>
<evidence type="ECO:0000313" key="7">
    <source>
        <dbReference type="Proteomes" id="UP000522663"/>
    </source>
</evidence>
<reference evidence="6 7" key="1">
    <citation type="submission" date="2019-09" db="EMBL/GenBank/DDBJ databases">
        <title>Bird 10,000 Genomes (B10K) Project - Family phase.</title>
        <authorList>
            <person name="Zhang G."/>
        </authorList>
    </citation>
    <scope>NUCLEOTIDE SEQUENCE [LARGE SCALE GENOMIC DNA]</scope>
    <source>
        <strain evidence="6">B10K-DU-001-53</strain>
        <tissue evidence="6">Muscle</tissue>
    </source>
</reference>
<dbReference type="PANTHER" id="PTHR20544:SF2">
    <property type="entry name" value="TESTIS SPECIFIC 10"/>
    <property type="match status" value="1"/>
</dbReference>
<dbReference type="OrthoDB" id="10254663at2759"/>
<evidence type="ECO:0000256" key="3">
    <source>
        <dbReference type="ARBA" id="ARBA00023212"/>
    </source>
</evidence>
<feature type="coiled-coil region" evidence="5">
    <location>
        <begin position="661"/>
        <end position="856"/>
    </location>
</feature>
<dbReference type="SUPFAM" id="SSF57997">
    <property type="entry name" value="Tropomyosin"/>
    <property type="match status" value="1"/>
</dbReference>
<keyword evidence="3" id="KW-0206">Cytoskeleton</keyword>
<feature type="non-terminal residue" evidence="6">
    <location>
        <position position="1"/>
    </location>
</feature>
<dbReference type="AlphaFoldDB" id="A0A7K9YLG0"/>
<keyword evidence="7" id="KW-1185">Reference proteome</keyword>
<evidence type="ECO:0000256" key="1">
    <source>
        <dbReference type="ARBA" id="ARBA00004114"/>
    </source>
</evidence>
<sequence length="894" mass="104813">ENLKKISHELRQHVLLLDKKQVIERQVDRLTCKNDHLCKELAVIAELSEQLEKESELLLNNTDRELEEAKAQIRHQQNNIKKLEHTVKTLKTVNIQTKQQQPSPPITGLVDLTAQLPMKDDDSSVGKLEFENSLRKREMQTFRSHFKILNRYLFLIRYLLPLDFEKYVVIQTENETRQGKSPSRLDTFIKTLEEDRDYYKSKAENLLRVFRNMSSSPERSSTWDSMSKKKSHVQVSLKNVLQQEECLLRKEHEGLESTLKKYKRLVAEIQGNFKVLTAERDKIANLYEEISRLRQEVIRCPRTPKSTVAAQAMLRRVETERDTALSDFQRMTTERDSLREQLKISQESAFSEKAHLQQRIEELETTIQKLNSEQLEQMSRMALMKEHIDSLKTEVRKLARRSQDSETELSHQKAEYISLSLMNEKTEQSLSEAQQSLIKKKYEMQRYEEKIRLLEEKINNFSKQSFAQEERICALKETIVQLDKEKKTLQECVEEERKKIATFEENLKIKEKTISDLKIVISDLERSTQQSAEALCICEKDITSLHQQLQETNKELAQINKNRESLAQEKDRLQEHLSNTEQENQVLHMKVTKYQNELDDMKLKAQDSNTETVRLKGVLKSKERENCELLENYHKAREQGESWEAKCRHAEADCNSVRLALISAESENHRLKEKMKTLETEMERHLTTEEAYRSQLSTLRKSIVKMEGELQIIRQERVSILANLTSVQELCIKLDTGKELLSQQLTSTSEKVERLQSECDSSHSEIELLRKQLGNEKASLKNLESLLASNREREFQSRIAKQEKDSEIQLLKEQLSLAENKLTLRSQDFTHLKNTAAQLESELDITKRQLATERFERQVHLFELRCQNRTVTYQLSSTLRTSSPERAHHQPPDW</sequence>
<comment type="similarity">
    <text evidence="4">Belongs to the CEP135/TSGA10 family.</text>
</comment>
<proteinExistence type="inferred from homology"/>
<keyword evidence="5" id="KW-0175">Coiled coil</keyword>
<feature type="coiled-coil region" evidence="5">
    <location>
        <begin position="542"/>
        <end position="611"/>
    </location>
</feature>
<name>A0A7K9YLG0_9GALL</name>
<dbReference type="PANTHER" id="PTHR20544">
    <property type="entry name" value="CENTROSOMAL PROTEIN CEP135"/>
    <property type="match status" value="1"/>
</dbReference>
<evidence type="ECO:0000313" key="6">
    <source>
        <dbReference type="EMBL" id="NXJ10893.1"/>
    </source>
</evidence>
<accession>A0A7K9YLG0</accession>
<dbReference type="InterPro" id="IPR051877">
    <property type="entry name" value="Centriole_BasalBody_StrucProt"/>
</dbReference>